<evidence type="ECO:0000256" key="2">
    <source>
        <dbReference type="ARBA" id="ARBA00022525"/>
    </source>
</evidence>
<dbReference type="PROSITE" id="PS00330">
    <property type="entry name" value="HEMOLYSIN_CALCIUM"/>
    <property type="match status" value="1"/>
</dbReference>
<keyword evidence="2" id="KW-0964">Secreted</keyword>
<organism evidence="4 5">
    <name type="scientific">Planktothrix tepida PCC 9214</name>
    <dbReference type="NCBI Taxonomy" id="671072"/>
    <lineage>
        <taxon>Bacteria</taxon>
        <taxon>Bacillati</taxon>
        <taxon>Cyanobacteriota</taxon>
        <taxon>Cyanophyceae</taxon>
        <taxon>Oscillatoriophycideae</taxon>
        <taxon>Oscillatoriales</taxon>
        <taxon>Microcoleaceae</taxon>
        <taxon>Planktothrix</taxon>
    </lineage>
</organism>
<dbReference type="AlphaFoldDB" id="A0A1J1LFM5"/>
<dbReference type="OrthoDB" id="448171at2"/>
<feature type="compositionally biased region" description="Polar residues" evidence="3">
    <location>
        <begin position="1"/>
        <end position="11"/>
    </location>
</feature>
<dbReference type="InterPro" id="IPR001343">
    <property type="entry name" value="Hemolysn_Ca-bd"/>
</dbReference>
<keyword evidence="5" id="KW-1185">Reference proteome</keyword>
<feature type="region of interest" description="Disordered" evidence="3">
    <location>
        <begin position="1"/>
        <end position="21"/>
    </location>
</feature>
<dbReference type="Proteomes" id="UP000184315">
    <property type="component" value="Unassembled WGS sequence"/>
</dbReference>
<sequence>MTLQPNFSSPSTPEPVAMSTGSTTSLVGVNIITITNKNVNRKGEYIGTTNPDYIEVSPFLAPFDFIIYGLEGADTLSGGAGDDSLFGGKGNDSLIGLNSNDIIQGNLGADYINGGNGDDSVFGGQGNDTLLGSAGNDSLAGDKGVNQLTGGFGSDRFAVRSIESENTGSASDFIPDNADVITDFTPGEDVIVVSGVPSFAQLSLVSITPEAVRGIFPSIERTLGGGTLIEVQATGQVIGFLENIEPQQLLTSSFLFFPTSLG</sequence>
<dbReference type="PRINTS" id="PR00313">
    <property type="entry name" value="CABNDNGRPT"/>
</dbReference>
<dbReference type="GO" id="GO:0005509">
    <property type="term" value="F:calcium ion binding"/>
    <property type="evidence" value="ECO:0007669"/>
    <property type="project" value="InterPro"/>
</dbReference>
<dbReference type="PANTHER" id="PTHR38340:SF1">
    <property type="entry name" value="S-LAYER PROTEIN"/>
    <property type="match status" value="1"/>
</dbReference>
<protein>
    <recommendedName>
        <fullName evidence="6">Hemolysin-type calcium-binding region</fullName>
    </recommendedName>
</protein>
<dbReference type="InterPro" id="IPR011049">
    <property type="entry name" value="Serralysin-like_metalloprot_C"/>
</dbReference>
<accession>A0A1J1LFM5</accession>
<evidence type="ECO:0000256" key="3">
    <source>
        <dbReference type="SAM" id="MobiDB-lite"/>
    </source>
</evidence>
<evidence type="ECO:0000256" key="1">
    <source>
        <dbReference type="ARBA" id="ARBA00004613"/>
    </source>
</evidence>
<proteinExistence type="predicted"/>
<dbReference type="GO" id="GO:0005576">
    <property type="term" value="C:extracellular region"/>
    <property type="evidence" value="ECO:0007669"/>
    <property type="project" value="UniProtKB-SubCell"/>
</dbReference>
<comment type="subcellular location">
    <subcellularLocation>
        <location evidence="1">Secreted</location>
    </subcellularLocation>
</comment>
<dbReference type="EMBL" id="CZDF01000132">
    <property type="protein sequence ID" value="CUR31391.1"/>
    <property type="molecule type" value="Genomic_DNA"/>
</dbReference>
<name>A0A1J1LFM5_9CYAN</name>
<evidence type="ECO:0000313" key="5">
    <source>
        <dbReference type="Proteomes" id="UP000184315"/>
    </source>
</evidence>
<dbReference type="PANTHER" id="PTHR38340">
    <property type="entry name" value="S-LAYER PROTEIN"/>
    <property type="match status" value="1"/>
</dbReference>
<reference evidence="5" key="1">
    <citation type="submission" date="2015-10" db="EMBL/GenBank/DDBJ databases">
        <authorList>
            <person name="Regsiter A."/>
            <person name="william w."/>
        </authorList>
    </citation>
    <scope>NUCLEOTIDE SEQUENCE [LARGE SCALE GENOMIC DNA]</scope>
</reference>
<gene>
    <name evidence="4" type="ORF">PL9214290982</name>
</gene>
<dbReference type="SUPFAM" id="SSF51120">
    <property type="entry name" value="beta-Roll"/>
    <property type="match status" value="1"/>
</dbReference>
<evidence type="ECO:0008006" key="6">
    <source>
        <dbReference type="Google" id="ProtNLM"/>
    </source>
</evidence>
<dbReference type="InterPro" id="IPR018511">
    <property type="entry name" value="Hemolysin-typ_Ca-bd_CS"/>
</dbReference>
<dbReference type="RefSeq" id="WP_072718255.1">
    <property type="nucleotide sequence ID" value="NZ_LN889782.1"/>
</dbReference>
<dbReference type="STRING" id="671072.PL9214290982"/>
<dbReference type="Pfam" id="PF00353">
    <property type="entry name" value="HemolysinCabind"/>
    <property type="match status" value="2"/>
</dbReference>
<dbReference type="Gene3D" id="2.150.10.10">
    <property type="entry name" value="Serralysin-like metalloprotease, C-terminal"/>
    <property type="match status" value="1"/>
</dbReference>
<dbReference type="InterPro" id="IPR050557">
    <property type="entry name" value="RTX_toxin/Mannuronan_C5-epim"/>
</dbReference>
<evidence type="ECO:0000313" key="4">
    <source>
        <dbReference type="EMBL" id="CUR31391.1"/>
    </source>
</evidence>